<gene>
    <name evidence="6" type="ORF">SEPCBS119000_001577</name>
</gene>
<feature type="region of interest" description="Disordered" evidence="5">
    <location>
        <begin position="52"/>
        <end position="82"/>
    </location>
</feature>
<proteinExistence type="inferred from homology"/>
<feature type="compositionally biased region" description="Low complexity" evidence="5">
    <location>
        <begin position="150"/>
        <end position="194"/>
    </location>
</feature>
<evidence type="ECO:0008006" key="8">
    <source>
        <dbReference type="Google" id="ProtNLM"/>
    </source>
</evidence>
<feature type="region of interest" description="Disordered" evidence="5">
    <location>
        <begin position="133"/>
        <end position="198"/>
    </location>
</feature>
<dbReference type="PANTHER" id="PTHR13126">
    <property type="entry name" value="CHAPERONE ATP11"/>
    <property type="match status" value="1"/>
</dbReference>
<comment type="subcellular location">
    <subcellularLocation>
        <location evidence="1">Mitochondrion</location>
    </subcellularLocation>
</comment>
<evidence type="ECO:0000256" key="5">
    <source>
        <dbReference type="SAM" id="MobiDB-lite"/>
    </source>
</evidence>
<sequence>MALRNAMSAIAPANRLPSISLCPMRTALVCSRASSRPAAGIATPAFRRWPAASRPYASESSPSPSADSQTPRPVSNASPAQDVMERYRSRLESKARKEGVVDVEQLREAYADKIKVLRRQDAIPPKGAAVSVASQAKQAAQESKESPELASAQPAQPSTPSSASDSTSPTFTSSSPSASSVLSSPSASPSSDSSRGVRPLSSLLDLDKARTLPAEELSAIWRLRFANDPLSLCAAIPAQTYAAMEAAARARPQFVLPVPHPEQGAEIHFLQWTFDTQGENKGATPSSTVLFTQLAEYKVRGEFAQPHTTVTHYTDLAVDCGVVLMQGQVADGRGVTVEHAQWLVMCLQRFYDAWAIPGSPAAEQQSSSVDQGARARRQLLQWFAAGDPQFSIERLMEEVEKLA</sequence>
<evidence type="ECO:0000256" key="1">
    <source>
        <dbReference type="ARBA" id="ARBA00004173"/>
    </source>
</evidence>
<comment type="similarity">
    <text evidence="2">Belongs to the ATP11 family.</text>
</comment>
<organism evidence="6 7">
    <name type="scientific">Sporothrix epigloea</name>
    <dbReference type="NCBI Taxonomy" id="1892477"/>
    <lineage>
        <taxon>Eukaryota</taxon>
        <taxon>Fungi</taxon>
        <taxon>Dikarya</taxon>
        <taxon>Ascomycota</taxon>
        <taxon>Pezizomycotina</taxon>
        <taxon>Sordariomycetes</taxon>
        <taxon>Sordariomycetidae</taxon>
        <taxon>Ophiostomatales</taxon>
        <taxon>Ophiostomataceae</taxon>
        <taxon>Sporothrix</taxon>
    </lineage>
</organism>
<protein>
    <recommendedName>
        <fullName evidence="8">F1f0 ATP synthase assembly protein</fullName>
    </recommendedName>
</protein>
<accession>A0ABP0DEI2</accession>
<keyword evidence="3" id="KW-0809">Transit peptide</keyword>
<dbReference type="Proteomes" id="UP001642502">
    <property type="component" value="Unassembled WGS sequence"/>
</dbReference>
<evidence type="ECO:0000256" key="2">
    <source>
        <dbReference type="ARBA" id="ARBA00009116"/>
    </source>
</evidence>
<evidence type="ECO:0000313" key="7">
    <source>
        <dbReference type="Proteomes" id="UP001642502"/>
    </source>
</evidence>
<feature type="compositionally biased region" description="Low complexity" evidence="5">
    <location>
        <begin position="52"/>
        <end position="68"/>
    </location>
</feature>
<evidence type="ECO:0000256" key="4">
    <source>
        <dbReference type="ARBA" id="ARBA00023128"/>
    </source>
</evidence>
<dbReference type="Pfam" id="PF06644">
    <property type="entry name" value="ATP11"/>
    <property type="match status" value="1"/>
</dbReference>
<name>A0ABP0DEI2_9PEZI</name>
<evidence type="ECO:0000256" key="3">
    <source>
        <dbReference type="ARBA" id="ARBA00022946"/>
    </source>
</evidence>
<keyword evidence="7" id="KW-1185">Reference proteome</keyword>
<keyword evidence="4" id="KW-0496">Mitochondrion</keyword>
<dbReference type="EMBL" id="CAWUON010000012">
    <property type="protein sequence ID" value="CAK7265555.1"/>
    <property type="molecule type" value="Genomic_DNA"/>
</dbReference>
<dbReference type="PANTHER" id="PTHR13126:SF0">
    <property type="entry name" value="ATP SYNTHASE MITOCHONDRIAL F1 COMPLEX ASSEMBLY FACTOR 1"/>
    <property type="match status" value="1"/>
</dbReference>
<dbReference type="InterPro" id="IPR010591">
    <property type="entry name" value="ATP11"/>
</dbReference>
<feature type="compositionally biased region" description="Polar residues" evidence="5">
    <location>
        <begin position="69"/>
        <end position="79"/>
    </location>
</feature>
<comment type="caution">
    <text evidence="6">The sequence shown here is derived from an EMBL/GenBank/DDBJ whole genome shotgun (WGS) entry which is preliminary data.</text>
</comment>
<evidence type="ECO:0000313" key="6">
    <source>
        <dbReference type="EMBL" id="CAK7265555.1"/>
    </source>
</evidence>
<reference evidence="6 7" key="1">
    <citation type="submission" date="2024-01" db="EMBL/GenBank/DDBJ databases">
        <authorList>
            <person name="Allen C."/>
            <person name="Tagirdzhanova G."/>
        </authorList>
    </citation>
    <scope>NUCLEOTIDE SEQUENCE [LARGE SCALE GENOMIC DNA]</scope>
    <source>
        <strain evidence="6 7">CBS 119000</strain>
    </source>
</reference>